<comment type="catalytic activity">
    <reaction evidence="1">
        <text>Hydrolysis of terminal non-reducing alpha-L-arabinofuranoside residues in alpha-L-arabinosides.</text>
        <dbReference type="EC" id="3.2.1.55"/>
    </reaction>
</comment>
<dbReference type="Proteomes" id="UP001187346">
    <property type="component" value="Unassembled WGS sequence"/>
</dbReference>
<dbReference type="Pfam" id="PF06964">
    <property type="entry name" value="Alpha-L-AF_C"/>
    <property type="match status" value="1"/>
</dbReference>
<accession>A0ABU4FGN9</accession>
<sequence length="763" mass="83091">MTTRTTARTPARTTIRVDARPGAGRPISRDLFGAFFEDINYAADGGLYAELVQNRSFEYTAEDAPGWHSLTGWDAVELGGGRGELRTETADPLHPANPHYAVVEVTNPGEGVGLLNRGFDGIPVEAGASYDLSLFARRPEGEPTSLVVRLTGFCGTYAEVRLDGLKDTWTHHEAVLTATATDPEARLLVLATAPGTVHLDLISLFPQHTFRGRHNGLRADLAQTIADLEPKFLRFPGGCVAHGLGLGNVYRWKDTVGPLETRRQQPNLWGYHQSAGLGYFEYFQFCEDIGAKPLPVVAAGVCCQNTPGGQQGVPMGEMPAYVQDVLDLVEYANGPADSPWGAQRSAAGHPEPFGLEYLGVGNEDEITPAFRERFEMIRTALADRHPDISIIGTAGPDPAGADFREGWEFARKLDLAVVDEHAYLSPRWFLQNTTRYDTYDRGGPRVYLGEWASKGDTLLNALAEATYMNALERNGDIVALASYAPLLARSGHTQWTVDLVHFDNNDVRLTPSYHVQRMHSTHHGDEYLPHTVTGAPATTPPPDPLRGGGVRLSTVDTRAEYRGLQVTSGGSDYVLEVQARKTGGEEGFVVGFGAVDTPDHYIWSLGGWHNQSLTLQRVCDGIAEDVDRVPGPIETGRWYDIRVEVAGPLLRCLLDGVLIHETEDDRTDPETFSVSTVRDTASGDLLVKIANLTPYEVTADIRLDGTDRAPSRATKTVLTGEFTDRDTTPHTSYIAAGVAFDCAVPPRSFTVLRVEGTTQVTGA</sequence>
<dbReference type="Gene3D" id="3.20.20.80">
    <property type="entry name" value="Glycosidases"/>
    <property type="match status" value="1"/>
</dbReference>
<evidence type="ECO:0000256" key="4">
    <source>
        <dbReference type="ARBA" id="ARBA00022729"/>
    </source>
</evidence>
<dbReference type="InterPro" id="IPR017853">
    <property type="entry name" value="GH"/>
</dbReference>
<evidence type="ECO:0000256" key="5">
    <source>
        <dbReference type="ARBA" id="ARBA00022801"/>
    </source>
</evidence>
<name>A0ABU4FGN9_9ACTN</name>
<evidence type="ECO:0000313" key="8">
    <source>
        <dbReference type="Proteomes" id="UP001187346"/>
    </source>
</evidence>
<evidence type="ECO:0000256" key="2">
    <source>
        <dbReference type="ARBA" id="ARBA00007186"/>
    </source>
</evidence>
<dbReference type="PANTHER" id="PTHR31776:SF26">
    <property type="entry name" value="SECRETED ARABINOSIDASE"/>
    <property type="match status" value="1"/>
</dbReference>
<dbReference type="InterPro" id="IPR008979">
    <property type="entry name" value="Galactose-bd-like_sf"/>
</dbReference>
<proteinExistence type="inferred from homology"/>
<dbReference type="EC" id="3.2.1.55" evidence="3"/>
<protein>
    <recommendedName>
        <fullName evidence="3">non-reducing end alpha-L-arabinofuranosidase</fullName>
        <ecNumber evidence="3">3.2.1.55</ecNumber>
    </recommendedName>
</protein>
<comment type="similarity">
    <text evidence="2">Belongs to the glycosyl hydrolase 51 family.</text>
</comment>
<dbReference type="SUPFAM" id="SSF49785">
    <property type="entry name" value="Galactose-binding domain-like"/>
    <property type="match status" value="1"/>
</dbReference>
<dbReference type="Pfam" id="PF22848">
    <property type="entry name" value="ASD1_dom"/>
    <property type="match status" value="1"/>
</dbReference>
<dbReference type="RefSeq" id="WP_317773575.1">
    <property type="nucleotide sequence ID" value="NZ_JAWMAJ010000104.1"/>
</dbReference>
<keyword evidence="4" id="KW-0732">Signal</keyword>
<organism evidence="7 8">
    <name type="scientific">Streptomyces prunicolor</name>
    <dbReference type="NCBI Taxonomy" id="67348"/>
    <lineage>
        <taxon>Bacteria</taxon>
        <taxon>Bacillati</taxon>
        <taxon>Actinomycetota</taxon>
        <taxon>Actinomycetes</taxon>
        <taxon>Kitasatosporales</taxon>
        <taxon>Streptomycetaceae</taxon>
        <taxon>Streptomyces</taxon>
    </lineage>
</organism>
<reference evidence="7 8" key="1">
    <citation type="submission" date="2023-10" db="EMBL/GenBank/DDBJ databases">
        <title>Characterization of rhizosphere-enriched actinobacteria from wheat plants lab-grown on chernevaya soil.</title>
        <authorList>
            <person name="Tikhonova E.N."/>
            <person name="Konopkin A."/>
            <person name="Kravchenko I.K."/>
        </authorList>
    </citation>
    <scope>NUCLEOTIDE SEQUENCE [LARGE SCALE GENOMIC DNA]</scope>
    <source>
        <strain evidence="7 8">RR29</strain>
    </source>
</reference>
<dbReference type="PANTHER" id="PTHR31776">
    <property type="entry name" value="ALPHA-L-ARABINOFURANOSIDASE 1"/>
    <property type="match status" value="1"/>
</dbReference>
<dbReference type="InterPro" id="IPR051563">
    <property type="entry name" value="Glycosyl_Hydrolase_51"/>
</dbReference>
<evidence type="ECO:0000313" key="7">
    <source>
        <dbReference type="EMBL" id="MDV7219757.1"/>
    </source>
</evidence>
<dbReference type="InterPro" id="IPR010720">
    <property type="entry name" value="Alpha-L-AF_C"/>
</dbReference>
<evidence type="ECO:0000256" key="1">
    <source>
        <dbReference type="ARBA" id="ARBA00001462"/>
    </source>
</evidence>
<dbReference type="EMBL" id="JAWMAJ010000104">
    <property type="protein sequence ID" value="MDV7219757.1"/>
    <property type="molecule type" value="Genomic_DNA"/>
</dbReference>
<keyword evidence="8" id="KW-1185">Reference proteome</keyword>
<dbReference type="InterPro" id="IPR055235">
    <property type="entry name" value="ASD1_cat"/>
</dbReference>
<evidence type="ECO:0000259" key="6">
    <source>
        <dbReference type="SMART" id="SM00813"/>
    </source>
</evidence>
<dbReference type="SMART" id="SM00813">
    <property type="entry name" value="Alpha-L-AF_C"/>
    <property type="match status" value="1"/>
</dbReference>
<dbReference type="Gene3D" id="2.60.120.260">
    <property type="entry name" value="Galactose-binding domain-like"/>
    <property type="match status" value="1"/>
</dbReference>
<dbReference type="Gene3D" id="2.60.120.560">
    <property type="entry name" value="Exo-inulinase, domain 1"/>
    <property type="match status" value="1"/>
</dbReference>
<keyword evidence="5" id="KW-0378">Hydrolase</keyword>
<comment type="caution">
    <text evidence="7">The sequence shown here is derived from an EMBL/GenBank/DDBJ whole genome shotgun (WGS) entry which is preliminary data.</text>
</comment>
<gene>
    <name evidence="7" type="ORF">R5A26_27830</name>
</gene>
<evidence type="ECO:0000256" key="3">
    <source>
        <dbReference type="ARBA" id="ARBA00012670"/>
    </source>
</evidence>
<dbReference type="SUPFAM" id="SSF51445">
    <property type="entry name" value="(Trans)glycosidases"/>
    <property type="match status" value="1"/>
</dbReference>
<feature type="domain" description="Alpha-L-arabinofuranosidase C-terminal" evidence="6">
    <location>
        <begin position="449"/>
        <end position="748"/>
    </location>
</feature>